<evidence type="ECO:0000256" key="2">
    <source>
        <dbReference type="ARBA" id="ARBA00007991"/>
    </source>
</evidence>
<dbReference type="Pfam" id="PF18806">
    <property type="entry name" value="Importin_rep_3"/>
    <property type="match status" value="1"/>
</dbReference>
<keyword evidence="7" id="KW-0539">Nucleus</keyword>
<sequence>MVVLLESPLSGKRTPSAVFWCKLSAHKDQQILLSSLAIQLMPDAWPNCIDELIVILQNDSSPLSSTQRCTVLLEIFTVLPEEFFSMSLTNAKRSSVRYELSQNMVKILALLTNLMSPNSPKEVYEHALKCFASWVEFGVPMNEAEGIIVQVFQSLNSEHLFSLTIQKLMPLVLQLKEMLNNAIMKHDIDVCQGVAQIVVALAENHTKILLESACGDDDNKKSDALKLVSLVLECSSVPGHYPIDEQCSSLTFTFWYILQDNLQDLPVEKYHQLLPMFQPVYLSLIENLLIKVQYPPDDLYSSWSAEEKEQFRCYRQDIGDTMMYAYCILREPLLGYLCNALASLVRMEKELDIRWELMEAIFFLFGSVAESVDLEEALYLPAVLDLLPKIPFNNIKFISTALSMLGSFGEWMSYHPQSLTTAIPLLLQGLESPEAAQAASMALKDITRENLDHIRPYVHQILQACQAALARGHLKSRENVRLMSCIGQVLSVLPYSDIIEQLNPILIPHIAELEQLAKQQPSGAVKNSILLKLNMLSWLFSSLDTDREMSADKPKKEGPKPVFMILQQIAPILQTIVSNWINDTGVIESVCEMFKRSLQTLMDDFAPLAKDTAELLTQIYQAVPHIAILELTKQLLLVFNTEPDFEPAAQALTIKKTKQIVFDSVCSKQCELLSQASVPVVKEAVLVHGPVLLDRIMRAIGGESPRLVMEHIADVLFSLCKNYLSEVRGWCQDFVSREDYPSPRCTTEDKDRFMKSVMRERVSKTKVRTLVKEFTLLCRGLLGTEYASQIAEQMNEIKIETLIKICTYVI</sequence>
<keyword evidence="10" id="KW-1185">Reference proteome</keyword>
<dbReference type="InterPro" id="IPR058537">
    <property type="entry name" value="TPR_TNPO3_IPO13_4th"/>
</dbReference>
<keyword evidence="6" id="KW-0653">Protein transport</keyword>
<dbReference type="EMBL" id="CP111024">
    <property type="protein sequence ID" value="WAR23427.1"/>
    <property type="molecule type" value="Genomic_DNA"/>
</dbReference>
<evidence type="ECO:0000256" key="3">
    <source>
        <dbReference type="ARBA" id="ARBA00016020"/>
    </source>
</evidence>
<dbReference type="Proteomes" id="UP001164746">
    <property type="component" value="Chromosome 13"/>
</dbReference>
<evidence type="ECO:0000256" key="6">
    <source>
        <dbReference type="ARBA" id="ARBA00022927"/>
    </source>
</evidence>
<comment type="similarity">
    <text evidence="2">Belongs to the importin beta family.</text>
</comment>
<dbReference type="InterPro" id="IPR040520">
    <property type="entry name" value="Importin_rep_3"/>
</dbReference>
<comment type="subcellular location">
    <subcellularLocation>
        <location evidence="1">Nucleus</location>
    </subcellularLocation>
</comment>
<dbReference type="InterPro" id="IPR051345">
    <property type="entry name" value="Importin_beta-like_NTR"/>
</dbReference>
<dbReference type="InterPro" id="IPR040709">
    <property type="entry name" value="Importin_rep_1"/>
</dbReference>
<dbReference type="PANTHER" id="PTHR12363">
    <property type="entry name" value="TRANSPORTIN 3 AND IMPORTIN 13"/>
    <property type="match status" value="1"/>
</dbReference>
<proteinExistence type="inferred from homology"/>
<dbReference type="Pfam" id="PF24140">
    <property type="entry name" value="TPR_TNPO3_IPO13_3rd"/>
    <property type="match status" value="1"/>
</dbReference>
<evidence type="ECO:0000313" key="10">
    <source>
        <dbReference type="Proteomes" id="UP001164746"/>
    </source>
</evidence>
<dbReference type="InterPro" id="IPR011989">
    <property type="entry name" value="ARM-like"/>
</dbReference>
<organism evidence="9 10">
    <name type="scientific">Mya arenaria</name>
    <name type="common">Soft-shell clam</name>
    <dbReference type="NCBI Taxonomy" id="6604"/>
    <lineage>
        <taxon>Eukaryota</taxon>
        <taxon>Metazoa</taxon>
        <taxon>Spiralia</taxon>
        <taxon>Lophotrochozoa</taxon>
        <taxon>Mollusca</taxon>
        <taxon>Bivalvia</taxon>
        <taxon>Autobranchia</taxon>
        <taxon>Heteroconchia</taxon>
        <taxon>Euheterodonta</taxon>
        <taxon>Imparidentia</taxon>
        <taxon>Neoheterodontei</taxon>
        <taxon>Myida</taxon>
        <taxon>Myoidea</taxon>
        <taxon>Myidae</taxon>
        <taxon>Mya</taxon>
    </lineage>
</organism>
<dbReference type="InterPro" id="IPR057942">
    <property type="entry name" value="TPR_TNPO3_IPO13_3rd"/>
</dbReference>
<dbReference type="InterPro" id="IPR013598">
    <property type="entry name" value="Exportin-1/Importin-b-like"/>
</dbReference>
<evidence type="ECO:0000259" key="8">
    <source>
        <dbReference type="Pfam" id="PF08389"/>
    </source>
</evidence>
<reference evidence="9" key="1">
    <citation type="submission" date="2022-11" db="EMBL/GenBank/DDBJ databases">
        <title>Centuries of genome instability and evolution in soft-shell clam transmissible cancer (bioRxiv).</title>
        <authorList>
            <person name="Hart S.F.M."/>
            <person name="Yonemitsu M.A."/>
            <person name="Giersch R.M."/>
            <person name="Beal B.F."/>
            <person name="Arriagada G."/>
            <person name="Davis B.W."/>
            <person name="Ostrander E.A."/>
            <person name="Goff S.P."/>
            <person name="Metzger M.J."/>
        </authorList>
    </citation>
    <scope>NUCLEOTIDE SEQUENCE</scope>
    <source>
        <strain evidence="9">MELC-2E11</strain>
        <tissue evidence="9">Siphon/mantle</tissue>
    </source>
</reference>
<evidence type="ECO:0000256" key="1">
    <source>
        <dbReference type="ARBA" id="ARBA00004123"/>
    </source>
</evidence>
<gene>
    <name evidence="9" type="ORF">MAR_037096</name>
</gene>
<dbReference type="Pfam" id="PF18773">
    <property type="entry name" value="Importin_rep"/>
    <property type="match status" value="1"/>
</dbReference>
<name>A0ABY7FQW2_MYAAR</name>
<dbReference type="Pfam" id="PF24139">
    <property type="entry name" value="TPR_TNPO3_IPO13_4th"/>
    <property type="match status" value="1"/>
</dbReference>
<evidence type="ECO:0000313" key="9">
    <source>
        <dbReference type="EMBL" id="WAR23427.1"/>
    </source>
</evidence>
<keyword evidence="4" id="KW-0813">Transport</keyword>
<dbReference type="SUPFAM" id="SSF48371">
    <property type="entry name" value="ARM repeat"/>
    <property type="match status" value="1"/>
</dbReference>
<feature type="domain" description="Exportin-1/Importin-beta-like" evidence="8">
    <location>
        <begin position="31"/>
        <end position="166"/>
    </location>
</feature>
<evidence type="ECO:0000256" key="5">
    <source>
        <dbReference type="ARBA" id="ARBA00022737"/>
    </source>
</evidence>
<dbReference type="PANTHER" id="PTHR12363:SF33">
    <property type="entry name" value="IMPORTIN-13"/>
    <property type="match status" value="1"/>
</dbReference>
<dbReference type="InterPro" id="IPR016024">
    <property type="entry name" value="ARM-type_fold"/>
</dbReference>
<evidence type="ECO:0000256" key="7">
    <source>
        <dbReference type="ARBA" id="ARBA00023242"/>
    </source>
</evidence>
<accession>A0ABY7FQW2</accession>
<dbReference type="Pfam" id="PF08389">
    <property type="entry name" value="Xpo1"/>
    <property type="match status" value="1"/>
</dbReference>
<dbReference type="Gene3D" id="1.25.10.10">
    <property type="entry name" value="Leucine-rich Repeat Variant"/>
    <property type="match status" value="1"/>
</dbReference>
<protein>
    <recommendedName>
        <fullName evidence="3">Importin-13</fullName>
    </recommendedName>
</protein>
<evidence type="ECO:0000256" key="4">
    <source>
        <dbReference type="ARBA" id="ARBA00022448"/>
    </source>
</evidence>
<dbReference type="InterPro" id="IPR057941">
    <property type="entry name" value="TPR_TNPO3_IPO13_2nd"/>
</dbReference>
<keyword evidence="5" id="KW-0677">Repeat</keyword>
<dbReference type="Pfam" id="PF24138">
    <property type="entry name" value="TPR_TNPO3_IPO13_2nd"/>
    <property type="match status" value="1"/>
</dbReference>